<dbReference type="PROSITE" id="PS00978">
    <property type="entry name" value="FAD_G3PDH_2"/>
    <property type="match status" value="1"/>
</dbReference>
<evidence type="ECO:0000256" key="5">
    <source>
        <dbReference type="ARBA" id="ARBA00023002"/>
    </source>
</evidence>
<evidence type="ECO:0000313" key="10">
    <source>
        <dbReference type="EMBL" id="TCO19564.1"/>
    </source>
</evidence>
<dbReference type="InterPro" id="IPR038299">
    <property type="entry name" value="DAO_C_sf"/>
</dbReference>
<evidence type="ECO:0000259" key="8">
    <source>
        <dbReference type="Pfam" id="PF01266"/>
    </source>
</evidence>
<organism evidence="10 11">
    <name type="scientific">Kribbella orskensis</name>
    <dbReference type="NCBI Taxonomy" id="2512216"/>
    <lineage>
        <taxon>Bacteria</taxon>
        <taxon>Bacillati</taxon>
        <taxon>Actinomycetota</taxon>
        <taxon>Actinomycetes</taxon>
        <taxon>Propionibacteriales</taxon>
        <taxon>Kribbellaceae</taxon>
        <taxon>Kribbella</taxon>
    </lineage>
</organism>
<comment type="catalytic activity">
    <reaction evidence="6">
        <text>a quinone + sn-glycerol 3-phosphate = dihydroxyacetone phosphate + a quinol</text>
        <dbReference type="Rhea" id="RHEA:18977"/>
        <dbReference type="ChEBI" id="CHEBI:24646"/>
        <dbReference type="ChEBI" id="CHEBI:57597"/>
        <dbReference type="ChEBI" id="CHEBI:57642"/>
        <dbReference type="ChEBI" id="CHEBI:132124"/>
        <dbReference type="EC" id="1.1.5.3"/>
    </reaction>
</comment>
<dbReference type="InterPro" id="IPR036188">
    <property type="entry name" value="FAD/NAD-bd_sf"/>
</dbReference>
<evidence type="ECO:0000256" key="6">
    <source>
        <dbReference type="RuleBase" id="RU361217"/>
    </source>
</evidence>
<keyword evidence="3 6" id="KW-0285">Flavoprotein</keyword>
<comment type="similarity">
    <text evidence="2 6">Belongs to the FAD-dependent glycerol-3-phosphate dehydrogenase family.</text>
</comment>
<accession>A0ABY2BGP8</accession>
<dbReference type="Gene3D" id="3.30.9.10">
    <property type="entry name" value="D-Amino Acid Oxidase, subunit A, domain 2"/>
    <property type="match status" value="1"/>
</dbReference>
<dbReference type="Gene3D" id="3.50.50.60">
    <property type="entry name" value="FAD/NAD(P)-binding domain"/>
    <property type="match status" value="1"/>
</dbReference>
<dbReference type="RefSeq" id="WP_241998756.1">
    <property type="nucleotide sequence ID" value="NZ_SLWM01000010.1"/>
</dbReference>
<dbReference type="EC" id="1.1.5.3" evidence="6"/>
<gene>
    <name evidence="10" type="ORF">EV644_110214</name>
</gene>
<dbReference type="PRINTS" id="PR01001">
    <property type="entry name" value="FADG3PDH"/>
</dbReference>
<dbReference type="PANTHER" id="PTHR11985:SF31">
    <property type="entry name" value="GLYCEROL-3-PHOSPHATE DEHYDROGENASE 2"/>
    <property type="match status" value="1"/>
</dbReference>
<dbReference type="Gene3D" id="1.10.8.870">
    <property type="entry name" value="Alpha-glycerophosphate oxidase, cap domain"/>
    <property type="match status" value="1"/>
</dbReference>
<evidence type="ECO:0000313" key="11">
    <source>
        <dbReference type="Proteomes" id="UP000295818"/>
    </source>
</evidence>
<dbReference type="InterPro" id="IPR031656">
    <property type="entry name" value="DAO_C"/>
</dbReference>
<dbReference type="SUPFAM" id="SSF51905">
    <property type="entry name" value="FAD/NAD(P)-binding domain"/>
    <property type="match status" value="1"/>
</dbReference>
<keyword evidence="11" id="KW-1185">Reference proteome</keyword>
<proteinExistence type="inferred from homology"/>
<evidence type="ECO:0000259" key="9">
    <source>
        <dbReference type="Pfam" id="PF16901"/>
    </source>
</evidence>
<comment type="caution">
    <text evidence="10">The sequence shown here is derived from an EMBL/GenBank/DDBJ whole genome shotgun (WGS) entry which is preliminary data.</text>
</comment>
<dbReference type="PANTHER" id="PTHR11985">
    <property type="entry name" value="GLYCEROL-3-PHOSPHATE DEHYDROGENASE"/>
    <property type="match status" value="1"/>
</dbReference>
<evidence type="ECO:0000256" key="4">
    <source>
        <dbReference type="ARBA" id="ARBA00022827"/>
    </source>
</evidence>
<reference evidence="10 11" key="1">
    <citation type="journal article" date="2015" name="Stand. Genomic Sci.">
        <title>Genomic Encyclopedia of Bacterial and Archaeal Type Strains, Phase III: the genomes of soil and plant-associated and newly described type strains.</title>
        <authorList>
            <person name="Whitman W.B."/>
            <person name="Woyke T."/>
            <person name="Klenk H.P."/>
            <person name="Zhou Y."/>
            <person name="Lilburn T.G."/>
            <person name="Beck B.J."/>
            <person name="De Vos P."/>
            <person name="Vandamme P."/>
            <person name="Eisen J.A."/>
            <person name="Garrity G."/>
            <person name="Hugenholtz P."/>
            <person name="Kyrpides N.C."/>
        </authorList>
    </citation>
    <scope>NUCLEOTIDE SEQUENCE [LARGE SCALE GENOMIC DNA]</scope>
    <source>
        <strain evidence="10 11">VKM Ac-2538</strain>
    </source>
</reference>
<name>A0ABY2BGP8_9ACTN</name>
<feature type="region of interest" description="Disordered" evidence="7">
    <location>
        <begin position="541"/>
        <end position="570"/>
    </location>
</feature>
<evidence type="ECO:0000256" key="2">
    <source>
        <dbReference type="ARBA" id="ARBA00007330"/>
    </source>
</evidence>
<feature type="domain" description="Alpha-glycerophosphate oxidase C-terminal" evidence="9">
    <location>
        <begin position="405"/>
        <end position="529"/>
    </location>
</feature>
<evidence type="ECO:0000256" key="7">
    <source>
        <dbReference type="SAM" id="MobiDB-lite"/>
    </source>
</evidence>
<dbReference type="Proteomes" id="UP000295818">
    <property type="component" value="Unassembled WGS sequence"/>
</dbReference>
<protein>
    <recommendedName>
        <fullName evidence="6">Glycerol-3-phosphate dehydrogenase</fullName>
        <ecNumber evidence="6">1.1.5.3</ecNumber>
    </recommendedName>
</protein>
<keyword evidence="5 6" id="KW-0560">Oxidoreductase</keyword>
<keyword evidence="4" id="KW-0274">FAD</keyword>
<dbReference type="InterPro" id="IPR006076">
    <property type="entry name" value="FAD-dep_OxRdtase"/>
</dbReference>
<evidence type="ECO:0000256" key="3">
    <source>
        <dbReference type="ARBA" id="ARBA00022630"/>
    </source>
</evidence>
<dbReference type="PROSITE" id="PS00977">
    <property type="entry name" value="FAD_G3PDH_1"/>
    <property type="match status" value="1"/>
</dbReference>
<sequence length="570" mass="62146">MGAVALSPQARTEAIEAMADGRELDVLVIGGGVVGSGSALDAATRGLTTGLLEARDFASGTSSRSSKLMHGGLRYLEMLDFRLVHEALQERGLLLQRLAPHLVKPVPFLYPLQHRWWERFYAGAGVALYDAMAFSSGHGGGMPIHKHLTRRGAMRLVPSLKKSALVGALQYYDAQVDDARHTMELARTAASYGAHVANRVKVTGFLRQGERVTGVQAKDLESGREFEVRAKQVVNATGVWTDDTQGMVGERGQYHVRASKGVHLVVPKDRIQSSTGMILRTEKSVLFIIPWGRHWLIGTTDTDWNLDKAHPAATSKDIEYLLDHVNAVLTTPLTREDVEGVYAGLRPLLAGESESTSKLSREHVVAHAAPGLVVVAGGKYTTYRVMAKDAIDAAANALDGRVPKSVTKNTPLVGADGYHAMWNQRHLIAQRSGLHVARIEHLLNRYGALIDEVLDLVAADPSLGEQLPGTQDYLKAEIVYGATNEGARHLDDVLARRTRISIEAWDRGVEAAEAAARLLAPVLGWDEATIEREVSFYKQRVQSERDSQEQPDDESADKVRLGAPDIVSPT</sequence>
<feature type="domain" description="FAD dependent oxidoreductase" evidence="8">
    <location>
        <begin position="25"/>
        <end position="383"/>
    </location>
</feature>
<dbReference type="Pfam" id="PF01266">
    <property type="entry name" value="DAO"/>
    <property type="match status" value="1"/>
</dbReference>
<dbReference type="InterPro" id="IPR000447">
    <property type="entry name" value="G3P_DH_FAD-dep"/>
</dbReference>
<comment type="cofactor">
    <cofactor evidence="1 6">
        <name>FAD</name>
        <dbReference type="ChEBI" id="CHEBI:57692"/>
    </cofactor>
</comment>
<dbReference type="EMBL" id="SLWM01000010">
    <property type="protein sequence ID" value="TCO19564.1"/>
    <property type="molecule type" value="Genomic_DNA"/>
</dbReference>
<dbReference type="Pfam" id="PF16901">
    <property type="entry name" value="DAO_C"/>
    <property type="match status" value="1"/>
</dbReference>
<evidence type="ECO:0000256" key="1">
    <source>
        <dbReference type="ARBA" id="ARBA00001974"/>
    </source>
</evidence>